<protein>
    <submittedName>
        <fullName evidence="7">LysE family translocator</fullName>
    </submittedName>
</protein>
<keyword evidence="2" id="KW-1003">Cell membrane</keyword>
<keyword evidence="8" id="KW-1185">Reference proteome</keyword>
<comment type="caution">
    <text evidence="7">The sequence shown here is derived from an EMBL/GenBank/DDBJ whole genome shotgun (WGS) entry which is preliminary data.</text>
</comment>
<dbReference type="PANTHER" id="PTHR30086:SF20">
    <property type="entry name" value="ARGININE EXPORTER PROTEIN ARGO-RELATED"/>
    <property type="match status" value="1"/>
</dbReference>
<dbReference type="EMBL" id="JBGMEL010000008">
    <property type="protein sequence ID" value="MFA0790854.1"/>
    <property type="molecule type" value="Genomic_DNA"/>
</dbReference>
<evidence type="ECO:0000313" key="8">
    <source>
        <dbReference type="Proteomes" id="UP001569414"/>
    </source>
</evidence>
<feature type="transmembrane region" description="Helical" evidence="6">
    <location>
        <begin position="186"/>
        <end position="207"/>
    </location>
</feature>
<organism evidence="7 8">
    <name type="scientific">Microbulbifer echini</name>
    <dbReference type="NCBI Taxonomy" id="1529067"/>
    <lineage>
        <taxon>Bacteria</taxon>
        <taxon>Pseudomonadati</taxon>
        <taxon>Pseudomonadota</taxon>
        <taxon>Gammaproteobacteria</taxon>
        <taxon>Cellvibrionales</taxon>
        <taxon>Microbulbiferaceae</taxon>
        <taxon>Microbulbifer</taxon>
    </lineage>
</organism>
<gene>
    <name evidence="7" type="ORF">ACCI51_09885</name>
</gene>
<evidence type="ECO:0000256" key="4">
    <source>
        <dbReference type="ARBA" id="ARBA00022989"/>
    </source>
</evidence>
<keyword evidence="3 6" id="KW-0812">Transmembrane</keyword>
<evidence type="ECO:0000256" key="3">
    <source>
        <dbReference type="ARBA" id="ARBA00022692"/>
    </source>
</evidence>
<dbReference type="InterPro" id="IPR001123">
    <property type="entry name" value="LeuE-type"/>
</dbReference>
<keyword evidence="5 6" id="KW-0472">Membrane</keyword>
<evidence type="ECO:0000256" key="6">
    <source>
        <dbReference type="SAM" id="Phobius"/>
    </source>
</evidence>
<accession>A0ABV4NMT0</accession>
<dbReference type="RefSeq" id="WP_371843447.1">
    <property type="nucleotide sequence ID" value="NZ_JBGMEL010000008.1"/>
</dbReference>
<feature type="transmembrane region" description="Helical" evidence="6">
    <location>
        <begin position="37"/>
        <end position="62"/>
    </location>
</feature>
<comment type="subcellular location">
    <subcellularLocation>
        <location evidence="1">Cell membrane</location>
        <topology evidence="1">Multi-pass membrane protein</topology>
    </subcellularLocation>
</comment>
<feature type="transmembrane region" description="Helical" evidence="6">
    <location>
        <begin position="152"/>
        <end position="174"/>
    </location>
</feature>
<evidence type="ECO:0000256" key="2">
    <source>
        <dbReference type="ARBA" id="ARBA00022475"/>
    </source>
</evidence>
<dbReference type="PIRSF" id="PIRSF006324">
    <property type="entry name" value="LeuE"/>
    <property type="match status" value="1"/>
</dbReference>
<evidence type="ECO:0000256" key="1">
    <source>
        <dbReference type="ARBA" id="ARBA00004651"/>
    </source>
</evidence>
<sequence length="210" mass="22645">MPEIPILVTFFGASALLALSPGPDLLLLSTYSAARGFIAGFLLSLGIFLAGLTQTFLVAFGLGHIMQTIPVVALAVKTLGALYLAWLGINLIRQWRSNLGNTQRQAVTEPLSASQLLSRGLINNLMNPKALVFFSLFLPQFTSPTQPITQQILLLGFLLSTIALTVNTAISFSFSRLKQTLSHQSAFSRHFDGFLGVVFLGLAGRLASEH</sequence>
<dbReference type="Proteomes" id="UP001569414">
    <property type="component" value="Unassembled WGS sequence"/>
</dbReference>
<dbReference type="Pfam" id="PF01810">
    <property type="entry name" value="LysE"/>
    <property type="match status" value="1"/>
</dbReference>
<keyword evidence="4 6" id="KW-1133">Transmembrane helix</keyword>
<evidence type="ECO:0000313" key="7">
    <source>
        <dbReference type="EMBL" id="MFA0790854.1"/>
    </source>
</evidence>
<name>A0ABV4NMT0_9GAMM</name>
<reference evidence="7 8" key="1">
    <citation type="submission" date="2024-08" db="EMBL/GenBank/DDBJ databases">
        <authorList>
            <person name="Ishaq N."/>
        </authorList>
    </citation>
    <scope>NUCLEOTIDE SEQUENCE [LARGE SCALE GENOMIC DNA]</scope>
    <source>
        <strain evidence="7 8">JCM 30400</strain>
    </source>
</reference>
<evidence type="ECO:0000256" key="5">
    <source>
        <dbReference type="ARBA" id="ARBA00023136"/>
    </source>
</evidence>
<dbReference type="PANTHER" id="PTHR30086">
    <property type="entry name" value="ARGININE EXPORTER PROTEIN ARGO"/>
    <property type="match status" value="1"/>
</dbReference>
<proteinExistence type="predicted"/>
<feature type="transmembrane region" description="Helical" evidence="6">
    <location>
        <begin position="69"/>
        <end position="89"/>
    </location>
</feature>